<dbReference type="EMBL" id="JALJOT010000004">
    <property type="protein sequence ID" value="KAK9915865.1"/>
    <property type="molecule type" value="Genomic_DNA"/>
</dbReference>
<evidence type="ECO:0000313" key="10">
    <source>
        <dbReference type="EMBL" id="KAK9915865.1"/>
    </source>
</evidence>
<evidence type="ECO:0000256" key="3">
    <source>
        <dbReference type="ARBA" id="ARBA00022729"/>
    </source>
</evidence>
<dbReference type="InterPro" id="IPR001893">
    <property type="entry name" value="Cys-rich_GLG1_repeat"/>
</dbReference>
<feature type="signal peptide" evidence="9">
    <location>
        <begin position="1"/>
        <end position="25"/>
    </location>
</feature>
<dbReference type="PANTHER" id="PTHR11884">
    <property type="entry name" value="SELECTIN LIGAND RELATED"/>
    <property type="match status" value="1"/>
</dbReference>
<dbReference type="Proteomes" id="UP001491310">
    <property type="component" value="Unassembled WGS sequence"/>
</dbReference>
<dbReference type="InterPro" id="IPR039728">
    <property type="entry name" value="GLG1"/>
</dbReference>
<evidence type="ECO:0000256" key="1">
    <source>
        <dbReference type="ARBA" id="ARBA00004479"/>
    </source>
</evidence>
<keyword evidence="6 8" id="KW-0472">Membrane</keyword>
<evidence type="ECO:0000256" key="8">
    <source>
        <dbReference type="SAM" id="Phobius"/>
    </source>
</evidence>
<keyword evidence="11" id="KW-1185">Reference proteome</keyword>
<evidence type="ECO:0000256" key="4">
    <source>
        <dbReference type="ARBA" id="ARBA00022737"/>
    </source>
</evidence>
<comment type="caution">
    <text evidence="10">The sequence shown here is derived from an EMBL/GenBank/DDBJ whole genome shotgun (WGS) entry which is preliminary data.</text>
</comment>
<dbReference type="InterPro" id="IPR017873">
    <property type="entry name" value="Cys-rich_GLG1_repeat_euk"/>
</dbReference>
<gene>
    <name evidence="10" type="ORF">WJX75_005405</name>
</gene>
<feature type="transmembrane region" description="Helical" evidence="8">
    <location>
        <begin position="895"/>
        <end position="920"/>
    </location>
</feature>
<proteinExistence type="predicted"/>
<dbReference type="PROSITE" id="PS51257">
    <property type="entry name" value="PROKAR_LIPOPROTEIN"/>
    <property type="match status" value="1"/>
</dbReference>
<keyword evidence="7" id="KW-0325">Glycoprotein</keyword>
<protein>
    <recommendedName>
        <fullName evidence="12">Golgi apparatus protein 1</fullName>
    </recommendedName>
</protein>
<keyword evidence="3 9" id="KW-0732">Signal</keyword>
<keyword evidence="2 8" id="KW-0812">Transmembrane</keyword>
<name>A0ABR2YWZ3_9CHLO</name>
<reference evidence="10 11" key="1">
    <citation type="journal article" date="2024" name="Nat. Commun.">
        <title>Phylogenomics reveals the evolutionary origins of lichenization in chlorophyte algae.</title>
        <authorList>
            <person name="Puginier C."/>
            <person name="Libourel C."/>
            <person name="Otte J."/>
            <person name="Skaloud P."/>
            <person name="Haon M."/>
            <person name="Grisel S."/>
            <person name="Petersen M."/>
            <person name="Berrin J.G."/>
            <person name="Delaux P.M."/>
            <person name="Dal Grande F."/>
            <person name="Keller J."/>
        </authorList>
    </citation>
    <scope>NUCLEOTIDE SEQUENCE [LARGE SCALE GENOMIC DNA]</scope>
    <source>
        <strain evidence="10 11">SAG 216-7</strain>
    </source>
</reference>
<evidence type="ECO:0000256" key="5">
    <source>
        <dbReference type="ARBA" id="ARBA00022989"/>
    </source>
</evidence>
<evidence type="ECO:0000313" key="11">
    <source>
        <dbReference type="Proteomes" id="UP001491310"/>
    </source>
</evidence>
<evidence type="ECO:0008006" key="12">
    <source>
        <dbReference type="Google" id="ProtNLM"/>
    </source>
</evidence>
<evidence type="ECO:0000256" key="7">
    <source>
        <dbReference type="ARBA" id="ARBA00023180"/>
    </source>
</evidence>
<sequence length="943" mass="103625">MRQHRQAHMCRAPAAAIFLAACVLCAPTLLEAAAPAPQPAKSGAELEKAIEANVEAQDYQEETVPVNAQVIKAEPAALIASGTGDISTTGPCQEELDQWCAAVKPGEGRLAKCITDQLADESKPGYAGTKTGEKCKKALDDFKIERSDNINRDLPLAKACKADAEKLCAGNFEHYSILGCLREQVEELGAACKEEVFKRQAEAANDWRTDKELKEACEADVASNCKDAKSQSGEVQECLAKHRPLLSWDCQEQLFRQEVENAEDLRLSIKLFHACLADKKTFCADVPPGNARAKECLEDNREQPGFSPACKLEVEKMMESRAADFRLDPKLRVLCEEDIQHVCGFERDSMDTVVGYDARVIQCLQDYREEIQSPACSARVQKIMEYASSDIRFDVPLAEACFEDRQEFCANVPPGSARVIRCLQDRRLELSYECKATLFDQEVRMAENIDFQFPMKQACSADIKRYCKDVQHGHAKIIRCLEENMEQPAFNATCKAQVEKHAANAATDYRLNYRLSIACHDTVMDKCADACTSTSVDQPCGGTVLRCLTEKLEEVTDAECKKEVFYFIKMEVRDFRNDVILAEACRSDVETYCKDTPAGEGRVHTCLREKYDKLTDACRKEELKLAILQSQNTELMPNLASACKAERTAHCQGVRPGKARVFTCLLSHIESADYSTGCRDQLAAQQVRRVSDWRLDYDLRQACKEDVPKVCAAARSEEDKGTGAILKCLVASVDSLSSNCARETGRAARYALQFYRPKAPVTDVCDSDIAALCLGSQGLNQFGIGQVRACLANQIAVAAPPEVQLPALETGDAKAAGRRLAQVPAEAAAAKPASKLAPECDALVRLAEPGDVYAHYNTAMSAAAISTQIKTIEQRLGLKEGTLTPKEAGVGMLTLTGWSAVLGVMALIAVAIFGAVYGYWKYKGYDKMTTYTRVQKGEPGPST</sequence>
<accession>A0ABR2YWZ3</accession>
<evidence type="ECO:0000256" key="9">
    <source>
        <dbReference type="SAM" id="SignalP"/>
    </source>
</evidence>
<feature type="chain" id="PRO_5045359976" description="Golgi apparatus protein 1" evidence="9">
    <location>
        <begin position="26"/>
        <end position="943"/>
    </location>
</feature>
<keyword evidence="4" id="KW-0677">Repeat</keyword>
<comment type="subcellular location">
    <subcellularLocation>
        <location evidence="1">Membrane</location>
        <topology evidence="1">Single-pass type I membrane protein</topology>
    </subcellularLocation>
</comment>
<keyword evidence="5 8" id="KW-1133">Transmembrane helix</keyword>
<evidence type="ECO:0000256" key="2">
    <source>
        <dbReference type="ARBA" id="ARBA00022692"/>
    </source>
</evidence>
<dbReference type="PANTHER" id="PTHR11884:SF1">
    <property type="entry name" value="GOLGI APPARATUS PROTEIN 1"/>
    <property type="match status" value="1"/>
</dbReference>
<dbReference type="Pfam" id="PF00839">
    <property type="entry name" value="Cys_rich_FGFR"/>
    <property type="match status" value="10"/>
</dbReference>
<dbReference type="PROSITE" id="PS51289">
    <property type="entry name" value="GLG1_C_RICH"/>
    <property type="match status" value="5"/>
</dbReference>
<evidence type="ECO:0000256" key="6">
    <source>
        <dbReference type="ARBA" id="ARBA00023136"/>
    </source>
</evidence>
<organism evidence="10 11">
    <name type="scientific">Coccomyxa subellipsoidea</name>
    <dbReference type="NCBI Taxonomy" id="248742"/>
    <lineage>
        <taxon>Eukaryota</taxon>
        <taxon>Viridiplantae</taxon>
        <taxon>Chlorophyta</taxon>
        <taxon>core chlorophytes</taxon>
        <taxon>Trebouxiophyceae</taxon>
        <taxon>Trebouxiophyceae incertae sedis</taxon>
        <taxon>Coccomyxaceae</taxon>
        <taxon>Coccomyxa</taxon>
    </lineage>
</organism>